<dbReference type="EMBL" id="SMKP01000097">
    <property type="protein sequence ID" value="TDD16863.1"/>
    <property type="molecule type" value="Genomic_DNA"/>
</dbReference>
<dbReference type="GO" id="GO:0005829">
    <property type="term" value="C:cytosol"/>
    <property type="evidence" value="ECO:0007669"/>
    <property type="project" value="TreeGrafter"/>
</dbReference>
<dbReference type="InterPro" id="IPR001910">
    <property type="entry name" value="Inosine/uridine_hydrolase_dom"/>
</dbReference>
<reference evidence="4 5" key="1">
    <citation type="submission" date="2019-03" db="EMBL/GenBank/DDBJ databases">
        <title>Draft genome sequences of novel Actinobacteria.</title>
        <authorList>
            <person name="Sahin N."/>
            <person name="Ay H."/>
            <person name="Saygin H."/>
        </authorList>
    </citation>
    <scope>NUCLEOTIDE SEQUENCE [LARGE SCALE GENOMIC DNA]</scope>
    <source>
        <strain evidence="4 5">KC712</strain>
    </source>
</reference>
<proteinExistence type="predicted"/>
<dbReference type="Proteomes" id="UP000294543">
    <property type="component" value="Unassembled WGS sequence"/>
</dbReference>
<dbReference type="AlphaFoldDB" id="A0A4R4WKB5"/>
<keyword evidence="2" id="KW-0326">Glycosidase</keyword>
<evidence type="ECO:0000313" key="4">
    <source>
        <dbReference type="EMBL" id="TDD16863.1"/>
    </source>
</evidence>
<dbReference type="InterPro" id="IPR036452">
    <property type="entry name" value="Ribo_hydro-like"/>
</dbReference>
<dbReference type="Gene3D" id="3.90.245.10">
    <property type="entry name" value="Ribonucleoside hydrolase-like"/>
    <property type="match status" value="1"/>
</dbReference>
<dbReference type="RefSeq" id="WP_132513879.1">
    <property type="nucleotide sequence ID" value="NZ_SMKP01000097.1"/>
</dbReference>
<evidence type="ECO:0000256" key="2">
    <source>
        <dbReference type="ARBA" id="ARBA00023295"/>
    </source>
</evidence>
<keyword evidence="5" id="KW-1185">Reference proteome</keyword>
<organism evidence="4 5">
    <name type="scientific">Nonomuraea diastatica</name>
    <dbReference type="NCBI Taxonomy" id="1848329"/>
    <lineage>
        <taxon>Bacteria</taxon>
        <taxon>Bacillati</taxon>
        <taxon>Actinomycetota</taxon>
        <taxon>Actinomycetes</taxon>
        <taxon>Streptosporangiales</taxon>
        <taxon>Streptosporangiaceae</taxon>
        <taxon>Nonomuraea</taxon>
    </lineage>
</organism>
<protein>
    <submittedName>
        <fullName evidence="4">Nucleoside hydrolase</fullName>
    </submittedName>
</protein>
<keyword evidence="1 4" id="KW-0378">Hydrolase</keyword>
<comment type="caution">
    <text evidence="4">The sequence shown here is derived from an EMBL/GenBank/DDBJ whole genome shotgun (WGS) entry which is preliminary data.</text>
</comment>
<feature type="domain" description="Inosine/uridine-preferring nucleoside hydrolase" evidence="3">
    <location>
        <begin position="4"/>
        <end position="311"/>
    </location>
</feature>
<dbReference type="PANTHER" id="PTHR12304:SF4">
    <property type="entry name" value="URIDINE NUCLEOSIDASE"/>
    <property type="match status" value="1"/>
</dbReference>
<evidence type="ECO:0000256" key="1">
    <source>
        <dbReference type="ARBA" id="ARBA00022801"/>
    </source>
</evidence>
<evidence type="ECO:0000313" key="5">
    <source>
        <dbReference type="Proteomes" id="UP000294543"/>
    </source>
</evidence>
<dbReference type="InterPro" id="IPR023186">
    <property type="entry name" value="IUNH"/>
</dbReference>
<dbReference type="Pfam" id="PF01156">
    <property type="entry name" value="IU_nuc_hydro"/>
    <property type="match status" value="1"/>
</dbReference>
<name>A0A4R4WKB5_9ACTN</name>
<accession>A0A4R4WKB5</accession>
<gene>
    <name evidence="4" type="ORF">E1294_29820</name>
</gene>
<dbReference type="GO" id="GO:0008477">
    <property type="term" value="F:purine nucleosidase activity"/>
    <property type="evidence" value="ECO:0007669"/>
    <property type="project" value="TreeGrafter"/>
</dbReference>
<dbReference type="PANTHER" id="PTHR12304">
    <property type="entry name" value="INOSINE-URIDINE PREFERRING NUCLEOSIDE HYDROLASE"/>
    <property type="match status" value="1"/>
</dbReference>
<evidence type="ECO:0000259" key="3">
    <source>
        <dbReference type="Pfam" id="PF01156"/>
    </source>
</evidence>
<dbReference type="OrthoDB" id="9797882at2"/>
<sequence>MKDLILDVDTGVDDALALLFAVRHPELRLRAVTCVAGNTGLGQVVANTLKVLDAAGAPDVPVSAGAERPLIGPARDAGHIHGTDGLADLGLPASARKPAPETAGVPAVELLRDTILGAPEPVVVVGLAPLTNLALLLRAYPEVAGNIERLVFMGGSASTGNATPVAEFNVWHDPEAAAIVVDAGVPVTMYGLDVFYHVSVDAPTCAELLGHEEPGSRLAGLLLRHQIALCGADPRVNGDGLLGDAGAVCAVADPEGLTTELLPVSVELAPGYSRGQTLVDRRALPGEDAAHGLSGPAHGVDVALGVDALRYRRLFLDTLLSGPPS</sequence>
<dbReference type="SUPFAM" id="SSF53590">
    <property type="entry name" value="Nucleoside hydrolase"/>
    <property type="match status" value="1"/>
</dbReference>
<dbReference type="GO" id="GO:0006152">
    <property type="term" value="P:purine nucleoside catabolic process"/>
    <property type="evidence" value="ECO:0007669"/>
    <property type="project" value="TreeGrafter"/>
</dbReference>